<dbReference type="EMBL" id="LUEZ02000004">
    <property type="protein sequence ID" value="RDB30746.1"/>
    <property type="molecule type" value="Genomic_DNA"/>
</dbReference>
<proteinExistence type="predicted"/>
<sequence length="112" mass="12463">MHNNYIIALFKFISSTTLLVFSASLIVFQEFNLNSHSSTSVGLFIISNSPYVSHMPQLFIVASALLSTGPCSISEQTCSHMVNCTVVCTLLHLMCNIETTPIFSSTLHKYYY</sequence>
<dbReference type="InParanoid" id="A0A369KII0"/>
<evidence type="ECO:0000313" key="2">
    <source>
        <dbReference type="EMBL" id="RDB30746.1"/>
    </source>
</evidence>
<reference evidence="2" key="1">
    <citation type="submission" date="2018-04" db="EMBL/GenBank/DDBJ databases">
        <title>Whole genome sequencing of Hypsizygus marmoreus.</title>
        <authorList>
            <person name="Choi I.-G."/>
            <person name="Min B."/>
            <person name="Kim J.-G."/>
            <person name="Kim S."/>
            <person name="Oh Y.-L."/>
            <person name="Kong W.-S."/>
            <person name="Park H."/>
            <person name="Jeong J."/>
            <person name="Song E.-S."/>
        </authorList>
    </citation>
    <scope>NUCLEOTIDE SEQUENCE [LARGE SCALE GENOMIC DNA]</scope>
    <source>
        <strain evidence="2">51987-8</strain>
    </source>
</reference>
<name>A0A369KII0_HYPMA</name>
<feature type="transmembrane region" description="Helical" evidence="1">
    <location>
        <begin position="6"/>
        <end position="28"/>
    </location>
</feature>
<organism evidence="2 3">
    <name type="scientific">Hypsizygus marmoreus</name>
    <name type="common">White beech mushroom</name>
    <name type="synonym">Agaricus marmoreus</name>
    <dbReference type="NCBI Taxonomy" id="39966"/>
    <lineage>
        <taxon>Eukaryota</taxon>
        <taxon>Fungi</taxon>
        <taxon>Dikarya</taxon>
        <taxon>Basidiomycota</taxon>
        <taxon>Agaricomycotina</taxon>
        <taxon>Agaricomycetes</taxon>
        <taxon>Agaricomycetidae</taxon>
        <taxon>Agaricales</taxon>
        <taxon>Tricholomatineae</taxon>
        <taxon>Lyophyllaceae</taxon>
        <taxon>Hypsizygus</taxon>
    </lineage>
</organism>
<keyword evidence="3" id="KW-1185">Reference proteome</keyword>
<comment type="caution">
    <text evidence="2">The sequence shown here is derived from an EMBL/GenBank/DDBJ whole genome shotgun (WGS) entry which is preliminary data.</text>
</comment>
<dbReference type="AlphaFoldDB" id="A0A369KII0"/>
<gene>
    <name evidence="2" type="ORF">Hypma_005995</name>
</gene>
<keyword evidence="1" id="KW-1133">Transmembrane helix</keyword>
<dbReference type="Proteomes" id="UP000076154">
    <property type="component" value="Unassembled WGS sequence"/>
</dbReference>
<keyword evidence="1" id="KW-0472">Membrane</keyword>
<evidence type="ECO:0000256" key="1">
    <source>
        <dbReference type="SAM" id="Phobius"/>
    </source>
</evidence>
<evidence type="ECO:0000313" key="3">
    <source>
        <dbReference type="Proteomes" id="UP000076154"/>
    </source>
</evidence>
<keyword evidence="1" id="KW-0812">Transmembrane</keyword>
<protein>
    <submittedName>
        <fullName evidence="2">Uncharacterized protein</fullName>
    </submittedName>
</protein>
<accession>A0A369KII0</accession>